<protein>
    <recommendedName>
        <fullName evidence="1">FAD-dependent urate hydroxylase HpyO/Asp monooxygenase CreE-like FAD/NAD(P)-binding domain-containing protein</fullName>
    </recommendedName>
</protein>
<comment type="caution">
    <text evidence="2">The sequence shown here is derived from an EMBL/GenBank/DDBJ whole genome shotgun (WGS) entry which is preliminary data.</text>
</comment>
<gene>
    <name evidence="2" type="ORF">GCM10011322_19070</name>
</gene>
<dbReference type="Proteomes" id="UP000600449">
    <property type="component" value="Unassembled WGS sequence"/>
</dbReference>
<dbReference type="PANTHER" id="PTHR40254">
    <property type="entry name" value="BLR0577 PROTEIN"/>
    <property type="match status" value="1"/>
</dbReference>
<evidence type="ECO:0000259" key="1">
    <source>
        <dbReference type="Pfam" id="PF13454"/>
    </source>
</evidence>
<evidence type="ECO:0000313" key="2">
    <source>
        <dbReference type="EMBL" id="GGK32549.1"/>
    </source>
</evidence>
<accession>A0A917V3T7</accession>
<dbReference type="Pfam" id="PF13454">
    <property type="entry name" value="NAD_binding_9"/>
    <property type="match status" value="1"/>
</dbReference>
<feature type="domain" description="FAD-dependent urate hydroxylase HpyO/Asp monooxygenase CreE-like FAD/NAD(P)-binding" evidence="1">
    <location>
        <begin position="7"/>
        <end position="168"/>
    </location>
</feature>
<dbReference type="InterPro" id="IPR052189">
    <property type="entry name" value="L-asp_N-monooxygenase_NS-form"/>
</dbReference>
<sequence length="599" mass="64452">MTRLAIAIVGAGPWGLAVLDRVIARARAHPATRFDVVLVDPREPGPGLHDPEQEPHLILNTVAGQIDAFGARHFGEPPLRGALPFLDWARREIDPAIGANVFLPRRHYGAYLRFVHEVLRDNLPANTRLHRHRSVAIGLEPLPGGGFALRLEDGERPSADHVFVCTGHGLAERAAAEPDDATIPPYPVARLQEAVAPGTAVGVAGMGLVAVDVVASLTEGRGGVFEETPEGTLSYRPSGLEPTIFAFSRTGTPFACRPSSTLDLATIYTPIFCRSEAIARGDGLDFDADLLPLLTAELWAAFAMRRALLDLGEEAQAALRARFARLSPADAVDLAREALRPGESFDPRALIVGDRPRRYPHATAFREAFRMRLAYDVAEAREGEAASPYKHAVEMLRVLRDFIRDHVRPDRLAPASHRRFFRTVAPRISGLVVGPPLSRGREWLALIEAGIVRVDLGPAPELSRDYDTGAVVARSTALDAPATVQLDAVVRARVDTAPTDPVVSPLCAQLHRSGLCPLNGGTATGYLRVDSTGQPIDATGLPVPGLSVLGVPTEGATYFNHYLPSPRSRARAFETADAALAQALSRQWGDEAARYPGAA</sequence>
<dbReference type="SUPFAM" id="SSF51905">
    <property type="entry name" value="FAD/NAD(P)-binding domain"/>
    <property type="match status" value="1"/>
</dbReference>
<reference evidence="2 3" key="1">
    <citation type="journal article" date="2014" name="Int. J. Syst. Evol. Microbiol.">
        <title>Complete genome sequence of Corynebacterium casei LMG S-19264T (=DSM 44701T), isolated from a smear-ripened cheese.</title>
        <authorList>
            <consortium name="US DOE Joint Genome Institute (JGI-PGF)"/>
            <person name="Walter F."/>
            <person name="Albersmeier A."/>
            <person name="Kalinowski J."/>
            <person name="Ruckert C."/>
        </authorList>
    </citation>
    <scope>NUCLEOTIDE SEQUENCE [LARGE SCALE GENOMIC DNA]</scope>
    <source>
        <strain evidence="2 3">CGMCC 1.9161</strain>
    </source>
</reference>
<keyword evidence="3" id="KW-1185">Reference proteome</keyword>
<dbReference type="EMBL" id="BMMF01000005">
    <property type="protein sequence ID" value="GGK32549.1"/>
    <property type="molecule type" value="Genomic_DNA"/>
</dbReference>
<evidence type="ECO:0000313" key="3">
    <source>
        <dbReference type="Proteomes" id="UP000600449"/>
    </source>
</evidence>
<dbReference type="RefSeq" id="WP_188912124.1">
    <property type="nucleotide sequence ID" value="NZ_BMMF01000005.1"/>
</dbReference>
<dbReference type="PANTHER" id="PTHR40254:SF1">
    <property type="entry name" value="BLR0577 PROTEIN"/>
    <property type="match status" value="1"/>
</dbReference>
<name>A0A917V3T7_9HYPH</name>
<dbReference type="InterPro" id="IPR038732">
    <property type="entry name" value="HpyO/CreE_NAD-binding"/>
</dbReference>
<dbReference type="InterPro" id="IPR036188">
    <property type="entry name" value="FAD/NAD-bd_sf"/>
</dbReference>
<proteinExistence type="predicted"/>
<organism evidence="2 3">
    <name type="scientific">Salinarimonas ramus</name>
    <dbReference type="NCBI Taxonomy" id="690164"/>
    <lineage>
        <taxon>Bacteria</taxon>
        <taxon>Pseudomonadati</taxon>
        <taxon>Pseudomonadota</taxon>
        <taxon>Alphaproteobacteria</taxon>
        <taxon>Hyphomicrobiales</taxon>
        <taxon>Salinarimonadaceae</taxon>
        <taxon>Salinarimonas</taxon>
    </lineage>
</organism>
<dbReference type="AlphaFoldDB" id="A0A917V3T7"/>